<dbReference type="GO" id="GO:0045724">
    <property type="term" value="P:positive regulation of cilium assembly"/>
    <property type="evidence" value="ECO:0007669"/>
    <property type="project" value="TreeGrafter"/>
</dbReference>
<comment type="similarity">
    <text evidence="4">Belongs to the PPP1R35 family.</text>
</comment>
<keyword evidence="7" id="KW-1185">Reference proteome</keyword>
<feature type="domain" description="Protein phosphatase 1 regulatory subunit 35 C-terminal" evidence="6">
    <location>
        <begin position="19"/>
        <end position="102"/>
    </location>
</feature>
<dbReference type="OrthoDB" id="8942190at2759"/>
<dbReference type="GeneID" id="103064484"/>
<feature type="region of interest" description="Disordered" evidence="5">
    <location>
        <begin position="153"/>
        <end position="174"/>
    </location>
</feature>
<evidence type="ECO:0000256" key="2">
    <source>
        <dbReference type="ARBA" id="ARBA00022490"/>
    </source>
</evidence>
<accession>A0A9F5J194</accession>
<name>A0A9F5J194_PYTBI</name>
<dbReference type="RefSeq" id="XP_025030177.1">
    <property type="nucleotide sequence ID" value="XM_025174409.1"/>
</dbReference>
<organism evidence="7 8">
    <name type="scientific">Python bivittatus</name>
    <name type="common">Burmese python</name>
    <name type="synonym">Python molurus bivittatus</name>
    <dbReference type="NCBI Taxonomy" id="176946"/>
    <lineage>
        <taxon>Eukaryota</taxon>
        <taxon>Metazoa</taxon>
        <taxon>Chordata</taxon>
        <taxon>Craniata</taxon>
        <taxon>Vertebrata</taxon>
        <taxon>Euteleostomi</taxon>
        <taxon>Lepidosauria</taxon>
        <taxon>Squamata</taxon>
        <taxon>Bifurcata</taxon>
        <taxon>Unidentata</taxon>
        <taxon>Episquamata</taxon>
        <taxon>Toxicofera</taxon>
        <taxon>Serpentes</taxon>
        <taxon>Henophidia</taxon>
        <taxon>Pythonidae</taxon>
        <taxon>Python</taxon>
    </lineage>
</organism>
<dbReference type="GO" id="GO:1903724">
    <property type="term" value="P:positive regulation of centriole elongation"/>
    <property type="evidence" value="ECO:0007669"/>
    <property type="project" value="TreeGrafter"/>
</dbReference>
<evidence type="ECO:0000256" key="5">
    <source>
        <dbReference type="SAM" id="MobiDB-lite"/>
    </source>
</evidence>
<evidence type="ECO:0000256" key="3">
    <source>
        <dbReference type="ARBA" id="ARBA00023212"/>
    </source>
</evidence>
<dbReference type="InterPro" id="IPR029135">
    <property type="entry name" value="PPP1R35_C"/>
</dbReference>
<reference evidence="8" key="1">
    <citation type="submission" date="2025-08" db="UniProtKB">
        <authorList>
            <consortium name="RefSeq"/>
        </authorList>
    </citation>
    <scope>IDENTIFICATION</scope>
    <source>
        <tissue evidence="8">Liver</tissue>
    </source>
</reference>
<dbReference type="GO" id="GO:0005814">
    <property type="term" value="C:centriole"/>
    <property type="evidence" value="ECO:0007669"/>
    <property type="project" value="UniProtKB-SubCell"/>
</dbReference>
<dbReference type="CTD" id="221908"/>
<evidence type="ECO:0000313" key="8">
    <source>
        <dbReference type="RefSeq" id="XP_025030177.1"/>
    </source>
</evidence>
<dbReference type="PANTHER" id="PTHR28625">
    <property type="entry name" value="PROTEIN PHOSPHATASE 1 REGULATORY SUBUNIT 35"/>
    <property type="match status" value="1"/>
</dbReference>
<dbReference type="PANTHER" id="PTHR28625:SF1">
    <property type="entry name" value="PROTEIN PHOSPHATASE 1 REGULATORY SUBUNIT 35"/>
    <property type="match status" value="1"/>
</dbReference>
<dbReference type="Pfam" id="PF15503">
    <property type="entry name" value="PPP1R35_C"/>
    <property type="match status" value="1"/>
</dbReference>
<feature type="region of interest" description="Disordered" evidence="5">
    <location>
        <begin position="106"/>
        <end position="141"/>
    </location>
</feature>
<evidence type="ECO:0000259" key="6">
    <source>
        <dbReference type="Pfam" id="PF15503"/>
    </source>
</evidence>
<evidence type="ECO:0000256" key="4">
    <source>
        <dbReference type="ARBA" id="ARBA00029452"/>
    </source>
</evidence>
<keyword evidence="3" id="KW-0206">Cytoskeleton</keyword>
<dbReference type="AlphaFoldDB" id="A0A9F5J194"/>
<sequence>MVRKEPRGSPAALHALGTPAPHSSLALGAEVQATREQAFDARQAAEELVQHSFVARCAVGAHVGEGLNIPRDQQLYQGLISLQVPADELINSAVQEKLALAQYHPGGRKARGAVHRDPRPGGGGAATPEASGTEARSSHHVPYVPEAAAVGELRKDRDHTPGPPAGPLSRDTDLSHLAGGHSLRSIAQPPPDTLYINYNCHWIAWFFTLLPKGFTSKYTSDMFLAAKDLFWQFFFNASTALCPSREHEPTLQEQVALYYPSPFPPEIGTAAGNNL</sequence>
<protein>
    <submittedName>
        <fullName evidence="8">Protein phosphatase 1 regulatory subunit 35 isoform X1</fullName>
    </submittedName>
</protein>
<dbReference type="Proteomes" id="UP000695026">
    <property type="component" value="Unplaced"/>
</dbReference>
<evidence type="ECO:0000313" key="7">
    <source>
        <dbReference type="Proteomes" id="UP000695026"/>
    </source>
</evidence>
<keyword evidence="2" id="KW-0963">Cytoplasm</keyword>
<gene>
    <name evidence="8" type="primary">PPP1R35</name>
</gene>
<comment type="subcellular location">
    <subcellularLocation>
        <location evidence="1">Cytoplasm</location>
        <location evidence="1">Cytoskeleton</location>
        <location evidence="1">Microtubule organizing center</location>
        <location evidence="1">Centrosome</location>
        <location evidence="1">Centriole</location>
    </subcellularLocation>
</comment>
<proteinExistence type="inferred from homology"/>
<dbReference type="InterPro" id="IPR033590">
    <property type="entry name" value="PPP1R35"/>
</dbReference>
<dbReference type="GO" id="GO:0019902">
    <property type="term" value="F:phosphatase binding"/>
    <property type="evidence" value="ECO:0007669"/>
    <property type="project" value="InterPro"/>
</dbReference>
<evidence type="ECO:0000256" key="1">
    <source>
        <dbReference type="ARBA" id="ARBA00004114"/>
    </source>
</evidence>